<dbReference type="RefSeq" id="WP_003787593.1">
    <property type="nucleotide sequence ID" value="NZ_CP091518.1"/>
</dbReference>
<dbReference type="GO" id="GO:0003887">
    <property type="term" value="F:DNA-directed DNA polymerase activity"/>
    <property type="evidence" value="ECO:0007669"/>
    <property type="project" value="UniProtKB-KW"/>
</dbReference>
<name>A0AAX2J5Z6_KINKI</name>
<dbReference type="GeneID" id="93263294"/>
<evidence type="ECO:0000259" key="8">
    <source>
        <dbReference type="Pfam" id="PF09115"/>
    </source>
</evidence>
<dbReference type="GO" id="GO:0009360">
    <property type="term" value="C:DNA polymerase III complex"/>
    <property type="evidence" value="ECO:0007669"/>
    <property type="project" value="InterPro"/>
</dbReference>
<evidence type="ECO:0000256" key="4">
    <source>
        <dbReference type="ARBA" id="ARBA00022695"/>
    </source>
</evidence>
<dbReference type="InterPro" id="IPR015199">
    <property type="entry name" value="DNA_pol_III_delta_C"/>
</dbReference>
<evidence type="ECO:0000256" key="1">
    <source>
        <dbReference type="ARBA" id="ARBA00012417"/>
    </source>
</evidence>
<evidence type="ECO:0000256" key="5">
    <source>
        <dbReference type="ARBA" id="ARBA00022705"/>
    </source>
</evidence>
<dbReference type="PANTHER" id="PTHR11669:SF8">
    <property type="entry name" value="DNA POLYMERASE III SUBUNIT DELTA"/>
    <property type="match status" value="1"/>
</dbReference>
<reference evidence="9 10" key="1">
    <citation type="submission" date="2018-06" db="EMBL/GenBank/DDBJ databases">
        <authorList>
            <consortium name="Pathogen Informatics"/>
            <person name="Doyle S."/>
        </authorList>
    </citation>
    <scope>NUCLEOTIDE SEQUENCE [LARGE SCALE GENOMIC DNA]</scope>
    <source>
        <strain evidence="9 10">NCTC10529</strain>
    </source>
</reference>
<dbReference type="Proteomes" id="UP000248598">
    <property type="component" value="Chromosome 1"/>
</dbReference>
<dbReference type="InterPro" id="IPR050238">
    <property type="entry name" value="DNA_Rep/Repair_Clamp_Loader"/>
</dbReference>
<dbReference type="EC" id="2.7.7.7" evidence="1"/>
<evidence type="ECO:0000256" key="3">
    <source>
        <dbReference type="ARBA" id="ARBA00022679"/>
    </source>
</evidence>
<dbReference type="GO" id="GO:0003677">
    <property type="term" value="F:DNA binding"/>
    <property type="evidence" value="ECO:0007669"/>
    <property type="project" value="InterPro"/>
</dbReference>
<dbReference type="EMBL" id="LS483426">
    <property type="protein sequence ID" value="SQH25821.1"/>
    <property type="molecule type" value="Genomic_DNA"/>
</dbReference>
<gene>
    <name evidence="9" type="primary">holB</name>
    <name evidence="9" type="ORF">NCTC10529_02035</name>
</gene>
<dbReference type="NCBIfam" id="TIGR00678">
    <property type="entry name" value="holB"/>
    <property type="match status" value="1"/>
</dbReference>
<organism evidence="9 10">
    <name type="scientific">Kingella kingae</name>
    <dbReference type="NCBI Taxonomy" id="504"/>
    <lineage>
        <taxon>Bacteria</taxon>
        <taxon>Pseudomonadati</taxon>
        <taxon>Pseudomonadota</taxon>
        <taxon>Betaproteobacteria</taxon>
        <taxon>Neisseriales</taxon>
        <taxon>Neisseriaceae</taxon>
        <taxon>Kingella</taxon>
    </lineage>
</organism>
<evidence type="ECO:0000313" key="9">
    <source>
        <dbReference type="EMBL" id="SQH25821.1"/>
    </source>
</evidence>
<accession>A0AAX2J5Z6</accession>
<dbReference type="PANTHER" id="PTHR11669">
    <property type="entry name" value="REPLICATION FACTOR C / DNA POLYMERASE III GAMMA-TAU SUBUNIT"/>
    <property type="match status" value="1"/>
</dbReference>
<evidence type="ECO:0000256" key="2">
    <source>
        <dbReference type="ARBA" id="ARBA00014363"/>
    </source>
</evidence>
<dbReference type="InterPro" id="IPR004622">
    <property type="entry name" value="DNA_pol_HolB"/>
</dbReference>
<dbReference type="Gene3D" id="3.40.50.300">
    <property type="entry name" value="P-loop containing nucleotide triphosphate hydrolases"/>
    <property type="match status" value="1"/>
</dbReference>
<dbReference type="Pfam" id="PF09115">
    <property type="entry name" value="DNApol3-delta_C"/>
    <property type="match status" value="1"/>
</dbReference>
<keyword evidence="5" id="KW-0235">DNA replication</keyword>
<evidence type="ECO:0000256" key="7">
    <source>
        <dbReference type="ARBA" id="ARBA00049244"/>
    </source>
</evidence>
<dbReference type="AlphaFoldDB" id="A0AAX2J5Z6"/>
<dbReference type="GO" id="GO:0008408">
    <property type="term" value="F:3'-5' exonuclease activity"/>
    <property type="evidence" value="ECO:0007669"/>
    <property type="project" value="InterPro"/>
</dbReference>
<comment type="catalytic activity">
    <reaction evidence="7">
        <text>DNA(n) + a 2'-deoxyribonucleoside 5'-triphosphate = DNA(n+1) + diphosphate</text>
        <dbReference type="Rhea" id="RHEA:22508"/>
        <dbReference type="Rhea" id="RHEA-COMP:17339"/>
        <dbReference type="Rhea" id="RHEA-COMP:17340"/>
        <dbReference type="ChEBI" id="CHEBI:33019"/>
        <dbReference type="ChEBI" id="CHEBI:61560"/>
        <dbReference type="ChEBI" id="CHEBI:173112"/>
        <dbReference type="EC" id="2.7.7.7"/>
    </reaction>
</comment>
<proteinExistence type="predicted"/>
<evidence type="ECO:0000313" key="10">
    <source>
        <dbReference type="Proteomes" id="UP000248598"/>
    </source>
</evidence>
<dbReference type="InterPro" id="IPR027417">
    <property type="entry name" value="P-loop_NTPase"/>
</dbReference>
<dbReference type="Pfam" id="PF13177">
    <property type="entry name" value="DNA_pol3_delta2"/>
    <property type="match status" value="1"/>
</dbReference>
<sequence length="332" mass="37857">MIYPWHQTAWQQLTEHWQQLHHAWLLVGKESTGKSAFATHFAQALLCEQPQSNHEACGQCPSCHLFTQHAHPDFYSLTPEQPDSSETGNARKLQQIKIDAVRAILEPLTQTSVRGGRRVVLIYPAESMNVQAANALLKMLEEPPEAVVFLLVSHNRDRLLPTIKSRCRALTLPAPSPEQALHYWRDQQPEHAEQAEQLLAFHSHAPLFEHNPEQDDLRERLLAILAEPRLLAILDYAAEFDKQKLPLAVLLDWLHKWLIDMSLATQSMPPLYYPHHASSLQRMAQKTNPATLFALIAQLNRLHPYGHHSLNVKMQAENLLGEYLLMLTAKSK</sequence>
<feature type="domain" description="DNA polymerase III delta subunit C-terminal" evidence="8">
    <location>
        <begin position="215"/>
        <end position="319"/>
    </location>
</feature>
<keyword evidence="6" id="KW-0239">DNA-directed DNA polymerase</keyword>
<dbReference type="GO" id="GO:0006261">
    <property type="term" value="P:DNA-templated DNA replication"/>
    <property type="evidence" value="ECO:0007669"/>
    <property type="project" value="TreeGrafter"/>
</dbReference>
<dbReference type="SUPFAM" id="SSF52540">
    <property type="entry name" value="P-loop containing nucleoside triphosphate hydrolases"/>
    <property type="match status" value="1"/>
</dbReference>
<keyword evidence="4 9" id="KW-0548">Nucleotidyltransferase</keyword>
<keyword evidence="3 9" id="KW-0808">Transferase</keyword>
<evidence type="ECO:0000256" key="6">
    <source>
        <dbReference type="ARBA" id="ARBA00022932"/>
    </source>
</evidence>
<protein>
    <recommendedName>
        <fullName evidence="2">DNA polymerase III subunit delta'</fullName>
        <ecNumber evidence="1">2.7.7.7</ecNumber>
    </recommendedName>
</protein>